<reference evidence="1 2" key="1">
    <citation type="submission" date="2020-04" db="EMBL/GenBank/DDBJ databases">
        <title>Ralstonia insidiosa genome sequencing and assembly.</title>
        <authorList>
            <person name="Martins R.C.R."/>
            <person name="Perdigao-Neto L.V."/>
            <person name="Levin A.S.S."/>
            <person name="Costa S.F."/>
        </authorList>
    </citation>
    <scope>NUCLEOTIDE SEQUENCE [LARGE SCALE GENOMIC DNA]</scope>
    <source>
        <strain evidence="1 2">5047</strain>
    </source>
</reference>
<evidence type="ECO:0000313" key="1">
    <source>
        <dbReference type="EMBL" id="NMV37228.1"/>
    </source>
</evidence>
<comment type="caution">
    <text evidence="1">The sequence shown here is derived from an EMBL/GenBank/DDBJ whole genome shotgun (WGS) entry which is preliminary data.</text>
</comment>
<organism evidence="1 2">
    <name type="scientific">Ralstonia insidiosa</name>
    <dbReference type="NCBI Taxonomy" id="190721"/>
    <lineage>
        <taxon>Bacteria</taxon>
        <taxon>Pseudomonadati</taxon>
        <taxon>Pseudomonadota</taxon>
        <taxon>Betaproteobacteria</taxon>
        <taxon>Burkholderiales</taxon>
        <taxon>Burkholderiaceae</taxon>
        <taxon>Ralstonia</taxon>
    </lineage>
</organism>
<dbReference type="AlphaFoldDB" id="A0A848P0L0"/>
<evidence type="ECO:0000313" key="2">
    <source>
        <dbReference type="Proteomes" id="UP000575469"/>
    </source>
</evidence>
<dbReference type="EMBL" id="JABBZM010000003">
    <property type="protein sequence ID" value="NMV37228.1"/>
    <property type="molecule type" value="Genomic_DNA"/>
</dbReference>
<name>A0A848P0L0_9RALS</name>
<sequence length="116" mass="12491">MLTKDAIAQAIAAHEAAGCTFVLEFPGPMGTMYERLRGDDLAAAIVELVNLPARMSGLTPTEYAEWIEWGGRVQCCAVTVRGKQCRKSAPGPLLKNPAEWKAARDAQPYCESHGGT</sequence>
<dbReference type="Proteomes" id="UP000575469">
    <property type="component" value="Unassembled WGS sequence"/>
</dbReference>
<protein>
    <submittedName>
        <fullName evidence="1">Uncharacterized protein</fullName>
    </submittedName>
</protein>
<dbReference type="RefSeq" id="WP_169339415.1">
    <property type="nucleotide sequence ID" value="NZ_JABBZM010000003.1"/>
</dbReference>
<proteinExistence type="predicted"/>
<gene>
    <name evidence="1" type="ORF">HGR00_04840</name>
</gene>
<accession>A0A848P0L0</accession>